<reference evidence="12 13" key="1">
    <citation type="journal article" date="2010" name="Cell">
        <title>The genome of Naegleria gruberi illuminates early eukaryotic versatility.</title>
        <authorList>
            <person name="Fritz-Laylin L.K."/>
            <person name="Prochnik S.E."/>
            <person name="Ginger M.L."/>
            <person name="Dacks J.B."/>
            <person name="Carpenter M.L."/>
            <person name="Field M.C."/>
            <person name="Kuo A."/>
            <person name="Paredez A."/>
            <person name="Chapman J."/>
            <person name="Pham J."/>
            <person name="Shu S."/>
            <person name="Neupane R."/>
            <person name="Cipriano M."/>
            <person name="Mancuso J."/>
            <person name="Tu H."/>
            <person name="Salamov A."/>
            <person name="Lindquist E."/>
            <person name="Shapiro H."/>
            <person name="Lucas S."/>
            <person name="Grigoriev I.V."/>
            <person name="Cande W.Z."/>
            <person name="Fulton C."/>
            <person name="Rokhsar D.S."/>
            <person name="Dawson S.C."/>
        </authorList>
    </citation>
    <scope>NUCLEOTIDE SEQUENCE [LARGE SCALE GENOMIC DNA]</scope>
    <source>
        <strain evidence="12 13">NEG-M</strain>
    </source>
</reference>
<evidence type="ECO:0000256" key="10">
    <source>
        <dbReference type="SAM" id="MobiDB-lite"/>
    </source>
</evidence>
<feature type="domain" description="Protein kinase" evidence="11">
    <location>
        <begin position="544"/>
        <end position="859"/>
    </location>
</feature>
<gene>
    <name evidence="12" type="ORF">NAEGRDRAFT_81801</name>
</gene>
<dbReference type="VEuPathDB" id="AmoebaDB:NAEGRDRAFT_81801"/>
<dbReference type="PROSITE" id="PS50011">
    <property type="entry name" value="PROTEIN_KINASE_DOM"/>
    <property type="match status" value="1"/>
</dbReference>
<accession>D2VZA1</accession>
<dbReference type="CDD" id="cd14226">
    <property type="entry name" value="PKc_DYRK1"/>
    <property type="match status" value="1"/>
</dbReference>
<evidence type="ECO:0000256" key="1">
    <source>
        <dbReference type="ARBA" id="ARBA00013203"/>
    </source>
</evidence>
<dbReference type="InterPro" id="IPR044131">
    <property type="entry name" value="PKc_DYR1A/1B"/>
</dbReference>
<keyword evidence="4" id="KW-0547">Nucleotide-binding</keyword>
<dbReference type="InterPro" id="IPR050494">
    <property type="entry name" value="Ser_Thr_dual-spec_kinase"/>
</dbReference>
<keyword evidence="2" id="KW-0723">Serine/threonine-protein kinase</keyword>
<evidence type="ECO:0000256" key="5">
    <source>
        <dbReference type="ARBA" id="ARBA00022777"/>
    </source>
</evidence>
<keyword evidence="6" id="KW-0067">ATP-binding</keyword>
<feature type="region of interest" description="Disordered" evidence="10">
    <location>
        <begin position="55"/>
        <end position="82"/>
    </location>
</feature>
<evidence type="ECO:0000256" key="3">
    <source>
        <dbReference type="ARBA" id="ARBA00022679"/>
    </source>
</evidence>
<evidence type="ECO:0000259" key="11">
    <source>
        <dbReference type="PROSITE" id="PS50011"/>
    </source>
</evidence>
<evidence type="ECO:0000256" key="6">
    <source>
        <dbReference type="ARBA" id="ARBA00022840"/>
    </source>
</evidence>
<dbReference type="InParanoid" id="D2VZA1"/>
<feature type="compositionally biased region" description="Low complexity" evidence="10">
    <location>
        <begin position="455"/>
        <end position="471"/>
    </location>
</feature>
<dbReference type="RefSeq" id="XP_002670554.1">
    <property type="nucleotide sequence ID" value="XM_002670508.1"/>
</dbReference>
<sequence length="1013" mass="113876">MARTSSPSSTFAILPPTSVFGTNSQSTIYNNNMIINNPNSSSFQQNYQQFPSQFYHHIPPSHQQQHQYSNNGGSNLLLSNSNVLTTAPNNNNYITPHSMNNSNNISNNLNSIPLVNTSNIQYDKSIPSTYQQHSIVNNSIPNHDGLIIPSQLQNVPPYSNSQVSVSLYSDLASSTYQQPNTPNIYQHRNSNNNNRDIVTSILTLSDVEQSIPSSKYYQQPQNNRSSTHQSLFYSNFTNGGSINNLNSQNSIPSGSSNADVIMRNSNSSNGGLIMNQTPNIQNNSYSSNTNKILLKPKVINQRSDAHYQKVLATPTSTLIDNTLSQKRKESNTIKLSVNVLKTYKTINDIYYTRKQEERRLRHLKNGKSSQSTPSSKQRKTYSSSQYVDPQKNGYPSQTLPNIGSTQLTTSLYQSNPYPEVANNPNYQQDIPSQQQYSQPLMYSSSNFSNNPVQLYNYQPTNTYNPPQYNNNSLMHSQILQPPPPYTQQEQYPKNQVPNIASNNSNNQNFYQQPINVPQPSVSQSSSDSQGNYIVKLSELINERYLVEEIMGKGSFGIVVKAYDCVNDESVAVKIIKNKPQFHSQAQIEIGLLKDLNSKDTDGKNNIVRMKHYFAWKNHLCIVFELLSMNLYDLLKATNFNGISLLRIYRFGKELLRTLCFLSRPDVQVIHCDLKPENILLKNSKKTSIKVIDFGSSCYVNNKMYKYIQSRFYRSPEVILGLPYGTEIDMWSYGCILVELHTGNPLFDGKNEADQIFKIIQLLGMPPRKMIEQSPKKDKFFKFNSSIGQYEPLDSTIVPSSISLYDIIINISPKRHVSPYSCPFETFENYLKLYNVVTKILHYDPQQRLKPAETLQEEFFKINEVAHNVMQVQGSANQSNFASSSTVPTLNGGPQSFSNPFMYVSQVNLPVQNNGGFSIQPINGGGYNPSGYAPSLPTQTPSSSSAHQFLPTPQSMYRTSGNSSMIPLTSSMMSTNSSSIMNNGYVITNGNNNSGVLINHNNNSNNNMATDYQL</sequence>
<dbReference type="InterPro" id="IPR008271">
    <property type="entry name" value="Ser/Thr_kinase_AS"/>
</dbReference>
<organism evidence="13">
    <name type="scientific">Naegleria gruberi</name>
    <name type="common">Amoeba</name>
    <dbReference type="NCBI Taxonomy" id="5762"/>
    <lineage>
        <taxon>Eukaryota</taxon>
        <taxon>Discoba</taxon>
        <taxon>Heterolobosea</taxon>
        <taxon>Tetramitia</taxon>
        <taxon>Eutetramitia</taxon>
        <taxon>Vahlkampfiidae</taxon>
        <taxon>Naegleria</taxon>
    </lineage>
</organism>
<dbReference type="OrthoDB" id="9332038at2759"/>
<dbReference type="KEGG" id="ngr:NAEGRDRAFT_81801"/>
<evidence type="ECO:0000256" key="8">
    <source>
        <dbReference type="ARBA" id="ARBA00049308"/>
    </source>
</evidence>
<dbReference type="STRING" id="5762.D2VZA1"/>
<dbReference type="GeneID" id="8857686"/>
<proteinExistence type="predicted"/>
<dbReference type="SMART" id="SM00220">
    <property type="entry name" value="S_TKc"/>
    <property type="match status" value="1"/>
</dbReference>
<evidence type="ECO:0000313" key="13">
    <source>
        <dbReference type="Proteomes" id="UP000006671"/>
    </source>
</evidence>
<feature type="compositionally biased region" description="Polar residues" evidence="10">
    <location>
        <begin position="366"/>
        <end position="403"/>
    </location>
</feature>
<dbReference type="InterPro" id="IPR000719">
    <property type="entry name" value="Prot_kinase_dom"/>
</dbReference>
<protein>
    <recommendedName>
        <fullName evidence="1">dual-specificity kinase</fullName>
        <ecNumber evidence="1">2.7.12.1</ecNumber>
    </recommendedName>
</protein>
<keyword evidence="5" id="KW-0418">Kinase</keyword>
<feature type="region of interest" description="Disordered" evidence="10">
    <location>
        <begin position="452"/>
        <end position="527"/>
    </location>
</feature>
<dbReference type="EC" id="2.7.12.1" evidence="1"/>
<dbReference type="PROSITE" id="PS00108">
    <property type="entry name" value="PROTEIN_KINASE_ST"/>
    <property type="match status" value="1"/>
</dbReference>
<dbReference type="PANTHER" id="PTHR24058:SF28">
    <property type="entry name" value="SERINE_THREONINE-PROTEIN KINASE MINIBRAIN"/>
    <property type="match status" value="1"/>
</dbReference>
<dbReference type="GO" id="GO:0005524">
    <property type="term" value="F:ATP binding"/>
    <property type="evidence" value="ECO:0007669"/>
    <property type="project" value="UniProtKB-KW"/>
</dbReference>
<evidence type="ECO:0000256" key="4">
    <source>
        <dbReference type="ARBA" id="ARBA00022741"/>
    </source>
</evidence>
<dbReference type="Gene3D" id="1.10.510.10">
    <property type="entry name" value="Transferase(Phosphotransferase) domain 1"/>
    <property type="match status" value="1"/>
</dbReference>
<feature type="region of interest" description="Disordered" evidence="10">
    <location>
        <begin position="357"/>
        <end position="403"/>
    </location>
</feature>
<comment type="catalytic activity">
    <reaction evidence="8">
        <text>L-threonyl-[protein] + ATP = O-phospho-L-threonyl-[protein] + ADP + H(+)</text>
        <dbReference type="Rhea" id="RHEA:46608"/>
        <dbReference type="Rhea" id="RHEA-COMP:11060"/>
        <dbReference type="Rhea" id="RHEA-COMP:11605"/>
        <dbReference type="ChEBI" id="CHEBI:15378"/>
        <dbReference type="ChEBI" id="CHEBI:30013"/>
        <dbReference type="ChEBI" id="CHEBI:30616"/>
        <dbReference type="ChEBI" id="CHEBI:61977"/>
        <dbReference type="ChEBI" id="CHEBI:456216"/>
        <dbReference type="EC" id="2.7.12.1"/>
    </reaction>
</comment>
<feature type="region of interest" description="Disordered" evidence="10">
    <location>
        <begin position="244"/>
        <end position="284"/>
    </location>
</feature>
<dbReference type="AlphaFoldDB" id="D2VZA1"/>
<dbReference type="Proteomes" id="UP000006671">
    <property type="component" value="Unassembled WGS sequence"/>
</dbReference>
<dbReference type="InterPro" id="IPR011009">
    <property type="entry name" value="Kinase-like_dom_sf"/>
</dbReference>
<evidence type="ECO:0000256" key="2">
    <source>
        <dbReference type="ARBA" id="ARBA00022527"/>
    </source>
</evidence>
<dbReference type="Pfam" id="PF00069">
    <property type="entry name" value="Pkinase"/>
    <property type="match status" value="1"/>
</dbReference>
<comment type="catalytic activity">
    <reaction evidence="7">
        <text>L-seryl-[protein] + ATP = O-phospho-L-seryl-[protein] + ADP + H(+)</text>
        <dbReference type="Rhea" id="RHEA:17989"/>
        <dbReference type="Rhea" id="RHEA-COMP:9863"/>
        <dbReference type="Rhea" id="RHEA-COMP:11604"/>
        <dbReference type="ChEBI" id="CHEBI:15378"/>
        <dbReference type="ChEBI" id="CHEBI:29999"/>
        <dbReference type="ChEBI" id="CHEBI:30616"/>
        <dbReference type="ChEBI" id="CHEBI:83421"/>
        <dbReference type="ChEBI" id="CHEBI:456216"/>
        <dbReference type="EC" id="2.7.12.1"/>
    </reaction>
</comment>
<dbReference type="GO" id="GO:0004674">
    <property type="term" value="F:protein serine/threonine kinase activity"/>
    <property type="evidence" value="ECO:0007669"/>
    <property type="project" value="UniProtKB-KW"/>
</dbReference>
<dbReference type="EMBL" id="GG738914">
    <property type="protein sequence ID" value="EFC37810.1"/>
    <property type="molecule type" value="Genomic_DNA"/>
</dbReference>
<feature type="compositionally biased region" description="Low complexity" evidence="10">
    <location>
        <begin position="486"/>
        <end position="527"/>
    </location>
</feature>
<evidence type="ECO:0000256" key="7">
    <source>
        <dbReference type="ARBA" id="ARBA00049003"/>
    </source>
</evidence>
<name>D2VZA1_NAEGR</name>
<comment type="catalytic activity">
    <reaction evidence="9">
        <text>L-tyrosyl-[protein] + ATP = O-phospho-L-tyrosyl-[protein] + ADP + H(+)</text>
        <dbReference type="Rhea" id="RHEA:10596"/>
        <dbReference type="Rhea" id="RHEA-COMP:10136"/>
        <dbReference type="Rhea" id="RHEA-COMP:20101"/>
        <dbReference type="ChEBI" id="CHEBI:15378"/>
        <dbReference type="ChEBI" id="CHEBI:30616"/>
        <dbReference type="ChEBI" id="CHEBI:46858"/>
        <dbReference type="ChEBI" id="CHEBI:61978"/>
        <dbReference type="ChEBI" id="CHEBI:456216"/>
        <dbReference type="EC" id="2.7.12.1"/>
    </reaction>
</comment>
<keyword evidence="3" id="KW-0808">Transferase</keyword>
<evidence type="ECO:0000313" key="12">
    <source>
        <dbReference type="EMBL" id="EFC37810.1"/>
    </source>
</evidence>
<dbReference type="PANTHER" id="PTHR24058">
    <property type="entry name" value="DUAL SPECIFICITY PROTEIN KINASE"/>
    <property type="match status" value="1"/>
</dbReference>
<dbReference type="GO" id="GO:0004712">
    <property type="term" value="F:protein serine/threonine/tyrosine kinase activity"/>
    <property type="evidence" value="ECO:0007669"/>
    <property type="project" value="UniProtKB-EC"/>
</dbReference>
<dbReference type="eggNOG" id="KOG0667">
    <property type="taxonomic scope" value="Eukaryota"/>
</dbReference>
<evidence type="ECO:0000256" key="9">
    <source>
        <dbReference type="ARBA" id="ARBA00051680"/>
    </source>
</evidence>
<keyword evidence="13" id="KW-1185">Reference proteome</keyword>
<dbReference type="Gene3D" id="3.30.200.20">
    <property type="entry name" value="Phosphorylase Kinase, domain 1"/>
    <property type="match status" value="1"/>
</dbReference>
<dbReference type="SUPFAM" id="SSF56112">
    <property type="entry name" value="Protein kinase-like (PK-like)"/>
    <property type="match status" value="1"/>
</dbReference>